<sequence>MKNSRRVSDYNNHHRRRDRGGASSDRANFVIELRSRDYSAYNRHEIVNLIGKFKCPPDDFNIYEKGVVAARFYYQQWPNVLDTIVFFWEVLFDSSFSFTPKLVQNLFLPSDIDDLNSKLRLLFKDRVIRLKDGGVLVKNIATKVDAITSEILRLELLLKKPKRLALHMDLTKKKEACLKDRNLIWRKLREFKWAMDCLIDYLDGKVSSSSHHDDVRVLNLKGNFDWNKLYSIINRECRRLQDALPIFADRKDILSQVYIQQVMVLIGETGSGKSTQLVQFLADSGVSADKSIVCTQPRKLAAISLANRVQEETLGCYDDNSVICSSTYSSLNQSDSKIIYMTDHCLLQHYMNDKNFSWVSCIIVDEAHERSLNTDLLLALIKDLLHRRSDLRLIIMSATADAEQLSKYFFGCGTYHVLGRTFPVDIKYVSEISNVPFGSNVVAPYVSDVVRRVTEIHKTEEEGTILAFLTSQMEVEWACEQFKAPMTVALPLHGRLSHEEQYRVYQNYLDKRKVIFSTNLAETSLTIPGVKFVVDSGMVKESRFEPGTGMNVLRVCKVSQSSANQRAGRAGRTEPGKCYRLYSQSDFQSMSSHQEPEIRRVNLGIAVLRILALGIHNVEDFDFIDAPCYAAIETAIKSLIQLGAVVLENGVHKLTKDGKMLVKLGIEPRLGKMILKSFENRLGREGLVLAAVMANSSSIFCRVGNEEDKQKSDCLKVQFCHKSGDLFTLLSVYRKWECVPRDQRNQWCWVNSINAKSMRRCQEAVHEMEICLQQELSIIIPTYWRWNPEVNTDSDKILKEIILSALAENVAMYTGNDNLGYEVASTASHVQLHPSCSLLMFGERPNWVVFGEIIAMPNQYLMKVLTGFGTTLLKRFCGKSNSGLRYIHSHIRDTINDDRVKLEVSVDHNEVNIFASSEHMEWVFEFINLVLEREAKWLHNECLKKCLYLGRRVSPPVALFGAGAEIKHLELEKKCLTVDIFLHGPNDVEEKELLFFRETYIWPHLCRATASFTENPAASDRRHVSPPVALFGAGAEIKHLELEKKCLTVDIFLHGPNDVEEKELLCFLEKHTSGDICAVHRLNGTGQDNEKWGRVTFLSPETAEKATKLTTIEFKGLPLKIVPSRSTFGGDNKFLSFPAVKAKAEISFDGSLHLEAAKALEQIDGKALRGCQPWQKIKCQQQFHSSVSCPASVYTVIKEQLHYLLKTLQFRRGAEFYTDRNENGSYRVKISAKATKIMAESRRPLEQLMNGRTINDARLTPSVLQLIFSRDGFSLQKSIQRETGTFFLFDRHNHSFRVFGPLYKLDFAQQRLVQALVTLHDTKQLDVHLRGPSLPPDIMKKVVEKFGPDLHGLKERFPGSDFSLNTRYHTISIRGSKELKQNVEEIVQEVVKTTSYIPSQTVKSQTPLCPICLCEVENGYRLESCNHEFCRGCLVEQCESAIKSPGNSFPIKCAYEGCEAKILVVDLRSLLLTEKMDELFRASLGSFVETSCGKYRFCPSPDCPSVYQVAQGEDPGRPFACGACSVETCTRCHLENHPFLSCEMYKEFKRDPDLSLKEWMKDKEDVKHCPVCRFTIEKIDGCNHIECRCGVHICWVCVVHFKTSEECYTHLRSVHEAIV</sequence>
<feature type="domain" description="Helicase ATP-binding" evidence="15">
    <location>
        <begin position="254"/>
        <end position="418"/>
    </location>
</feature>
<feature type="compositionally biased region" description="Basic and acidic residues" evidence="14">
    <location>
        <begin position="1"/>
        <end position="12"/>
    </location>
</feature>
<dbReference type="SUPFAM" id="SSF57850">
    <property type="entry name" value="RING/U-box"/>
    <property type="match status" value="2"/>
</dbReference>
<dbReference type="CDD" id="cd18791">
    <property type="entry name" value="SF2_C_RHA"/>
    <property type="match status" value="1"/>
</dbReference>
<reference evidence="18" key="1">
    <citation type="journal article" date="2019" name="Sci. Rep.">
        <title>Draft genome of Tanacetum cinerariifolium, the natural source of mosquito coil.</title>
        <authorList>
            <person name="Yamashiro T."/>
            <person name="Shiraishi A."/>
            <person name="Satake H."/>
            <person name="Nakayama K."/>
        </authorList>
    </citation>
    <scope>NUCLEOTIDE SEQUENCE</scope>
</reference>
<comment type="similarity">
    <text evidence="1">Belongs to the DEAD box helicase family. DEAH subfamily.</text>
</comment>
<evidence type="ECO:0000256" key="5">
    <source>
        <dbReference type="ARBA" id="ARBA00022737"/>
    </source>
</evidence>
<comment type="caution">
    <text evidence="18">The sequence shown here is derived from an EMBL/GenBank/DDBJ whole genome shotgun (WGS) entry which is preliminary data.</text>
</comment>
<evidence type="ECO:0000256" key="11">
    <source>
        <dbReference type="ARBA" id="ARBA00022833"/>
    </source>
</evidence>
<dbReference type="CDD" id="cd00590">
    <property type="entry name" value="RRM_SF"/>
    <property type="match status" value="1"/>
</dbReference>
<evidence type="ECO:0000313" key="18">
    <source>
        <dbReference type="EMBL" id="GEU35767.1"/>
    </source>
</evidence>
<keyword evidence="11" id="KW-0862">Zinc</keyword>
<dbReference type="Pfam" id="PF07717">
    <property type="entry name" value="OB_NTP_bind"/>
    <property type="match status" value="1"/>
</dbReference>
<dbReference type="GO" id="GO:0016740">
    <property type="term" value="F:transferase activity"/>
    <property type="evidence" value="ECO:0007669"/>
    <property type="project" value="UniProtKB-KW"/>
</dbReference>
<evidence type="ECO:0000256" key="12">
    <source>
        <dbReference type="ARBA" id="ARBA00022840"/>
    </source>
</evidence>
<accession>A0A6L2JGP0</accession>
<dbReference type="Pfam" id="PF24475">
    <property type="entry name" value="RBD_DEAH11"/>
    <property type="match status" value="2"/>
</dbReference>
<dbReference type="Pfam" id="PF26200">
    <property type="entry name" value="Rcat_RNF216"/>
    <property type="match status" value="1"/>
</dbReference>
<dbReference type="SMART" id="SM00487">
    <property type="entry name" value="DEXDc"/>
    <property type="match status" value="1"/>
</dbReference>
<dbReference type="InterPro" id="IPR011709">
    <property type="entry name" value="DEAD-box_helicase_OB_fold"/>
</dbReference>
<evidence type="ECO:0000256" key="1">
    <source>
        <dbReference type="ARBA" id="ARBA00008792"/>
    </source>
</evidence>
<dbReference type="InterPro" id="IPR002867">
    <property type="entry name" value="IBR_dom"/>
</dbReference>
<comment type="catalytic activity">
    <reaction evidence="13">
        <text>ATP + H2O = ADP + phosphate + H(+)</text>
        <dbReference type="Rhea" id="RHEA:13065"/>
        <dbReference type="ChEBI" id="CHEBI:15377"/>
        <dbReference type="ChEBI" id="CHEBI:15378"/>
        <dbReference type="ChEBI" id="CHEBI:30616"/>
        <dbReference type="ChEBI" id="CHEBI:43474"/>
        <dbReference type="ChEBI" id="CHEBI:456216"/>
        <dbReference type="EC" id="3.6.4.13"/>
    </reaction>
</comment>
<dbReference type="FunFam" id="3.40.50.300:FF:002114">
    <property type="entry name" value="ATP-dependent RNA helicase DEAH12 chloroplastic"/>
    <property type="match status" value="1"/>
</dbReference>
<dbReference type="Gene3D" id="3.40.50.300">
    <property type="entry name" value="P-loop containing nucleotide triphosphate hydrolases"/>
    <property type="match status" value="2"/>
</dbReference>
<dbReference type="EC" id="3.6.4.13" evidence="2"/>
<dbReference type="InterPro" id="IPR044066">
    <property type="entry name" value="TRIAD_supradom"/>
</dbReference>
<dbReference type="Pfam" id="PF00271">
    <property type="entry name" value="Helicase_C"/>
    <property type="match status" value="1"/>
</dbReference>
<gene>
    <name evidence="18" type="ORF">Tci_007745</name>
</gene>
<evidence type="ECO:0000256" key="9">
    <source>
        <dbReference type="ARBA" id="ARBA00022801"/>
    </source>
</evidence>
<dbReference type="InterPro" id="IPR017907">
    <property type="entry name" value="Znf_RING_CS"/>
</dbReference>
<evidence type="ECO:0000259" key="15">
    <source>
        <dbReference type="PROSITE" id="PS51192"/>
    </source>
</evidence>
<dbReference type="GO" id="GO:0003723">
    <property type="term" value="F:RNA binding"/>
    <property type="evidence" value="ECO:0007669"/>
    <property type="project" value="TreeGrafter"/>
</dbReference>
<dbReference type="CDD" id="cd20335">
    <property type="entry name" value="BRcat_RBR"/>
    <property type="match status" value="1"/>
</dbReference>
<dbReference type="Gene3D" id="1.20.120.1750">
    <property type="match status" value="1"/>
</dbReference>
<protein>
    <recommendedName>
        <fullName evidence="2">RNA helicase</fullName>
        <ecNumber evidence="2">3.6.4.13</ecNumber>
    </recommendedName>
</protein>
<dbReference type="PANTHER" id="PTHR18934">
    <property type="entry name" value="ATP-DEPENDENT RNA HELICASE"/>
    <property type="match status" value="1"/>
</dbReference>
<evidence type="ECO:0000256" key="13">
    <source>
        <dbReference type="ARBA" id="ARBA00047984"/>
    </source>
</evidence>
<dbReference type="GO" id="GO:0003724">
    <property type="term" value="F:RNA helicase activity"/>
    <property type="evidence" value="ECO:0007669"/>
    <property type="project" value="UniProtKB-EC"/>
</dbReference>
<dbReference type="PROSITE" id="PS51194">
    <property type="entry name" value="HELICASE_CTER"/>
    <property type="match status" value="1"/>
</dbReference>
<evidence type="ECO:0000259" key="17">
    <source>
        <dbReference type="PROSITE" id="PS51873"/>
    </source>
</evidence>
<evidence type="ECO:0000256" key="8">
    <source>
        <dbReference type="ARBA" id="ARBA00022786"/>
    </source>
</evidence>
<dbReference type="SMART" id="SM00490">
    <property type="entry name" value="HELICc"/>
    <property type="match status" value="1"/>
</dbReference>
<dbReference type="GO" id="GO:0008270">
    <property type="term" value="F:zinc ion binding"/>
    <property type="evidence" value="ECO:0007669"/>
    <property type="project" value="UniProtKB-KW"/>
</dbReference>
<keyword evidence="12" id="KW-0067">ATP-binding</keyword>
<dbReference type="EMBL" id="BKCJ010000728">
    <property type="protein sequence ID" value="GEU35767.1"/>
    <property type="molecule type" value="Genomic_DNA"/>
</dbReference>
<dbReference type="InterPro" id="IPR056247">
    <property type="entry name" value="KH_DEAH11/12_2nd"/>
</dbReference>
<evidence type="ECO:0000256" key="10">
    <source>
        <dbReference type="ARBA" id="ARBA00022806"/>
    </source>
</evidence>
<dbReference type="Gene3D" id="1.20.120.1080">
    <property type="match status" value="1"/>
</dbReference>
<dbReference type="Pfam" id="PF21010">
    <property type="entry name" value="HA2_C"/>
    <property type="match status" value="1"/>
</dbReference>
<dbReference type="SUPFAM" id="SSF52540">
    <property type="entry name" value="P-loop containing nucleoside triphosphate hydrolases"/>
    <property type="match status" value="1"/>
</dbReference>
<dbReference type="Pfam" id="PF24638">
    <property type="entry name" value="KH_DEAH11_1st"/>
    <property type="match status" value="1"/>
</dbReference>
<dbReference type="InterPro" id="IPR027417">
    <property type="entry name" value="P-loop_NTPase"/>
</dbReference>
<evidence type="ECO:0000256" key="2">
    <source>
        <dbReference type="ARBA" id="ARBA00012552"/>
    </source>
</evidence>
<dbReference type="SMART" id="SM00647">
    <property type="entry name" value="IBR"/>
    <property type="match status" value="2"/>
</dbReference>
<dbReference type="PROSITE" id="PS00028">
    <property type="entry name" value="ZINC_FINGER_C2H2_1"/>
    <property type="match status" value="1"/>
</dbReference>
<evidence type="ECO:0000256" key="4">
    <source>
        <dbReference type="ARBA" id="ARBA00022723"/>
    </source>
</evidence>
<keyword evidence="9" id="KW-0378">Hydrolase</keyword>
<dbReference type="InterPro" id="IPR007502">
    <property type="entry name" value="Helicase-assoc_dom"/>
</dbReference>
<dbReference type="PROSITE" id="PS00518">
    <property type="entry name" value="ZF_RING_1"/>
    <property type="match status" value="1"/>
</dbReference>
<dbReference type="Pfam" id="PF01485">
    <property type="entry name" value="IBR"/>
    <property type="match status" value="1"/>
</dbReference>
<dbReference type="FunFam" id="1.20.120.1750:FF:000020">
    <property type="entry name" value="ATP-dependent RNA helicase DEAH12 chloroplastic"/>
    <property type="match status" value="1"/>
</dbReference>
<dbReference type="PROSITE" id="PS51192">
    <property type="entry name" value="HELICASE_ATP_BIND_1"/>
    <property type="match status" value="1"/>
</dbReference>
<dbReference type="InterPro" id="IPR001650">
    <property type="entry name" value="Helicase_C-like"/>
</dbReference>
<dbReference type="InterPro" id="IPR056246">
    <property type="entry name" value="KH_DEAH11/12_1st"/>
</dbReference>
<dbReference type="GO" id="GO:0016787">
    <property type="term" value="F:hydrolase activity"/>
    <property type="evidence" value="ECO:0007669"/>
    <property type="project" value="UniProtKB-KW"/>
</dbReference>
<evidence type="ECO:0000256" key="7">
    <source>
        <dbReference type="ARBA" id="ARBA00022771"/>
    </source>
</evidence>
<organism evidence="18">
    <name type="scientific">Tanacetum cinerariifolium</name>
    <name type="common">Dalmatian daisy</name>
    <name type="synonym">Chrysanthemum cinerariifolium</name>
    <dbReference type="NCBI Taxonomy" id="118510"/>
    <lineage>
        <taxon>Eukaryota</taxon>
        <taxon>Viridiplantae</taxon>
        <taxon>Streptophyta</taxon>
        <taxon>Embryophyta</taxon>
        <taxon>Tracheophyta</taxon>
        <taxon>Spermatophyta</taxon>
        <taxon>Magnoliopsida</taxon>
        <taxon>eudicotyledons</taxon>
        <taxon>Gunneridae</taxon>
        <taxon>Pentapetalae</taxon>
        <taxon>asterids</taxon>
        <taxon>campanulids</taxon>
        <taxon>Asterales</taxon>
        <taxon>Asteraceae</taxon>
        <taxon>Asteroideae</taxon>
        <taxon>Anthemideae</taxon>
        <taxon>Anthemidinae</taxon>
        <taxon>Tanacetum</taxon>
    </lineage>
</organism>
<dbReference type="Gene3D" id="3.30.40.10">
    <property type="entry name" value="Zinc/RING finger domain, C3HC4 (zinc finger)"/>
    <property type="match status" value="1"/>
</dbReference>
<keyword evidence="3" id="KW-0808">Transferase</keyword>
<keyword evidence="10 18" id="KW-0347">Helicase</keyword>
<dbReference type="FunFam" id="3.40.50.300:FF:001279">
    <property type="entry name" value="ATP-dependent RNA helicase DEAH12 chloroplastic"/>
    <property type="match status" value="1"/>
</dbReference>
<proteinExistence type="inferred from homology"/>
<dbReference type="Pfam" id="PF24471">
    <property type="entry name" value="KH_DEAH11"/>
    <property type="match status" value="1"/>
</dbReference>
<evidence type="ECO:0000256" key="3">
    <source>
        <dbReference type="ARBA" id="ARBA00022679"/>
    </source>
</evidence>
<evidence type="ECO:0000259" key="16">
    <source>
        <dbReference type="PROSITE" id="PS51194"/>
    </source>
</evidence>
<feature type="region of interest" description="Disordered" evidence="14">
    <location>
        <begin position="1"/>
        <end position="22"/>
    </location>
</feature>
<keyword evidence="5" id="KW-0677">Repeat</keyword>
<keyword evidence="7" id="KW-0863">Zinc-finger</keyword>
<evidence type="ECO:0000256" key="14">
    <source>
        <dbReference type="SAM" id="MobiDB-lite"/>
    </source>
</evidence>
<dbReference type="GO" id="GO:0005524">
    <property type="term" value="F:ATP binding"/>
    <property type="evidence" value="ECO:0007669"/>
    <property type="project" value="UniProtKB-KW"/>
</dbReference>
<dbReference type="InterPro" id="IPR013087">
    <property type="entry name" value="Znf_C2H2_type"/>
</dbReference>
<name>A0A6L2JGP0_TANCI</name>
<dbReference type="SMART" id="SM00847">
    <property type="entry name" value="HA2"/>
    <property type="match status" value="1"/>
</dbReference>
<dbReference type="CDD" id="cd17917">
    <property type="entry name" value="DEXHc_RHA-like"/>
    <property type="match status" value="1"/>
</dbReference>
<feature type="domain" description="Helicase C-terminal" evidence="16">
    <location>
        <begin position="448"/>
        <end position="614"/>
    </location>
</feature>
<dbReference type="InterPro" id="IPR011545">
    <property type="entry name" value="DEAD/DEAH_box_helicase_dom"/>
</dbReference>
<dbReference type="PROSITE" id="PS51873">
    <property type="entry name" value="TRIAD"/>
    <property type="match status" value="1"/>
</dbReference>
<dbReference type="FunFam" id="1.20.120.1080:FF:000033">
    <property type="entry name" value="RBR-type E3 ubiquitin transferase"/>
    <property type="match status" value="1"/>
</dbReference>
<dbReference type="InterPro" id="IPR002464">
    <property type="entry name" value="DNA/RNA_helicase_DEAH_CS"/>
</dbReference>
<dbReference type="Pfam" id="PF00270">
    <property type="entry name" value="DEAD"/>
    <property type="match status" value="1"/>
</dbReference>
<dbReference type="InterPro" id="IPR013083">
    <property type="entry name" value="Znf_RING/FYVE/PHD"/>
</dbReference>
<dbReference type="InterPro" id="IPR056248">
    <property type="entry name" value="RBD_DEAH11/12"/>
</dbReference>
<dbReference type="Pfam" id="PF24641">
    <property type="entry name" value="KH_DEAH11_2nd"/>
    <property type="match status" value="1"/>
</dbReference>
<dbReference type="CDD" id="cd22585">
    <property type="entry name" value="Rcat_RBR_DEAH12-like"/>
    <property type="match status" value="1"/>
</dbReference>
<feature type="domain" description="RING-type" evidence="17">
    <location>
        <begin position="1405"/>
        <end position="1619"/>
    </location>
</feature>
<keyword evidence="6" id="KW-0547">Nucleotide-binding</keyword>
<dbReference type="InterPro" id="IPR056245">
    <property type="entry name" value="KH_DEAH11/12"/>
</dbReference>
<dbReference type="InterPro" id="IPR014001">
    <property type="entry name" value="Helicase_ATP-bd"/>
</dbReference>
<dbReference type="PROSITE" id="PS00690">
    <property type="entry name" value="DEAH_ATP_HELICASE"/>
    <property type="match status" value="1"/>
</dbReference>
<evidence type="ECO:0000256" key="6">
    <source>
        <dbReference type="ARBA" id="ARBA00022741"/>
    </source>
</evidence>
<keyword evidence="4" id="KW-0479">Metal-binding</keyword>
<keyword evidence="8" id="KW-0833">Ubl conjugation pathway</keyword>
<dbReference type="PANTHER" id="PTHR18934:SF81">
    <property type="entry name" value="ATP-DEPENDENT RNA HELICASE DEAH11, CHLOROPLASTIC-RELATED"/>
    <property type="match status" value="1"/>
</dbReference>